<sequence length="83" mass="9096">MIAMLHFAGKTILTAQQEKEFIQLGGTSADKVVFNEAELGEALAKSIEAIADVGRYDVLEKIYEAARMENPNLPAIDDIDMPD</sequence>
<organism evidence="1 2">
    <name type="scientific">Acidithiobacillus thiooxidans ATCC 19377</name>
    <dbReference type="NCBI Taxonomy" id="637390"/>
    <lineage>
        <taxon>Bacteria</taxon>
        <taxon>Pseudomonadati</taxon>
        <taxon>Pseudomonadota</taxon>
        <taxon>Acidithiobacillia</taxon>
        <taxon>Acidithiobacillales</taxon>
        <taxon>Acidithiobacillaceae</taxon>
        <taxon>Acidithiobacillus</taxon>
    </lineage>
</organism>
<protein>
    <submittedName>
        <fullName evidence="1">Uncharacterized protein</fullName>
    </submittedName>
</protein>
<name>A0A5P9XS47_ACITH</name>
<dbReference type="KEGG" id="atx:GCD22_01932"/>
<accession>A0A5P9XS47</accession>
<gene>
    <name evidence="1" type="ORF">GCD22_01932</name>
</gene>
<evidence type="ECO:0000313" key="1">
    <source>
        <dbReference type="EMBL" id="QFX96203.1"/>
    </source>
</evidence>
<dbReference type="AlphaFoldDB" id="A0A5P9XS47"/>
<dbReference type="Proteomes" id="UP000363590">
    <property type="component" value="Chromosome"/>
</dbReference>
<proteinExistence type="predicted"/>
<reference evidence="1 2" key="1">
    <citation type="submission" date="2019-10" db="EMBL/GenBank/DDBJ databases">
        <authorList>
            <person name="Wang R."/>
        </authorList>
    </citation>
    <scope>NUCLEOTIDE SEQUENCE [LARGE SCALE GENOMIC DNA]</scope>
    <source>
        <strain evidence="1 2">ATCC 19377</strain>
    </source>
</reference>
<dbReference type="EMBL" id="CP045571">
    <property type="protein sequence ID" value="QFX96203.1"/>
    <property type="molecule type" value="Genomic_DNA"/>
</dbReference>
<evidence type="ECO:0000313" key="2">
    <source>
        <dbReference type="Proteomes" id="UP000363590"/>
    </source>
</evidence>